<dbReference type="Proteomes" id="UP001642409">
    <property type="component" value="Unassembled WGS sequence"/>
</dbReference>
<keyword evidence="6" id="KW-1185">Reference proteome</keyword>
<dbReference type="EMBL" id="CAXDID020000567">
    <property type="protein sequence ID" value="CAL6103460.1"/>
    <property type="molecule type" value="Genomic_DNA"/>
</dbReference>
<evidence type="ECO:0000313" key="6">
    <source>
        <dbReference type="Proteomes" id="UP001642409"/>
    </source>
</evidence>
<dbReference type="EMBL" id="CAXDID020000299">
    <property type="protein sequence ID" value="CAL6073163.1"/>
    <property type="molecule type" value="Genomic_DNA"/>
</dbReference>
<dbReference type="EMBL" id="CATOUU010000745">
    <property type="protein sequence ID" value="CAI9945477.1"/>
    <property type="molecule type" value="Genomic_DNA"/>
</dbReference>
<feature type="region of interest" description="Disordered" evidence="1">
    <location>
        <begin position="293"/>
        <end position="317"/>
    </location>
</feature>
<reference evidence="2" key="1">
    <citation type="submission" date="2023-06" db="EMBL/GenBank/DDBJ databases">
        <authorList>
            <person name="Kurt Z."/>
        </authorList>
    </citation>
    <scope>NUCLEOTIDE SEQUENCE</scope>
</reference>
<dbReference type="InterPro" id="IPR036770">
    <property type="entry name" value="Ankyrin_rpt-contain_sf"/>
</dbReference>
<reference evidence="4 6" key="2">
    <citation type="submission" date="2024-07" db="EMBL/GenBank/DDBJ databases">
        <authorList>
            <person name="Akdeniz Z."/>
        </authorList>
    </citation>
    <scope>NUCLEOTIDE SEQUENCE [LARGE SCALE GENOMIC DNA]</scope>
</reference>
<comment type="caution">
    <text evidence="2">The sequence shown here is derived from an EMBL/GenBank/DDBJ whole genome shotgun (WGS) entry which is preliminary data.</text>
</comment>
<evidence type="ECO:0000313" key="5">
    <source>
        <dbReference type="EMBL" id="CAL6103460.1"/>
    </source>
</evidence>
<gene>
    <name evidence="2" type="ORF">HINF_LOCUS1828</name>
    <name evidence="3" type="ORF">HINF_LOCUS33122</name>
    <name evidence="4" type="ORF">HINF_LOCUS55972</name>
    <name evidence="5" type="ORF">HINF_LOCUS72154</name>
</gene>
<protein>
    <submittedName>
        <fullName evidence="2">Ankyrin repeat-containing domain superfamily</fullName>
    </submittedName>
    <submittedName>
        <fullName evidence="4">Ankyrin_repeat-containing domain superfamily</fullName>
    </submittedName>
</protein>
<feature type="compositionally biased region" description="Basic and acidic residues" evidence="1">
    <location>
        <begin position="293"/>
        <end position="311"/>
    </location>
</feature>
<proteinExistence type="predicted"/>
<dbReference type="Gene3D" id="1.25.40.20">
    <property type="entry name" value="Ankyrin repeat-containing domain"/>
    <property type="match status" value="1"/>
</dbReference>
<dbReference type="EMBL" id="CATOUU010000043">
    <property type="protein sequence ID" value="CAI9914183.1"/>
    <property type="molecule type" value="Genomic_DNA"/>
</dbReference>
<sequence>MKAAQLTPDEYFDAIIDGNLTVVKSAPNKYHKLSDTRESTHSIISNMPPVFYSIYYFKDDVLNYLLSQRAPVFNTDHFSAPVPNVPNPIDVFPSTSALIFALCCNNEFATKQLLKKHPELILKRSSAGTTPLEAAVRFNQKSGAFIWQSNEVVKTLITKQNKCILNPLQTACLYGRNTILRFWYKMIIEFEDVKPNFYKAALMLNDNYNNIVELAEEAIDLEECNTTEDAKFDAIDIAQIIMQDAINYAEAYKDFDPELKRLLEYLTNTVEAPALPGQLLIVTDTAYEDEEYEKMKLQHQKEREERRLRGEDSDDLV</sequence>
<organism evidence="2">
    <name type="scientific">Hexamita inflata</name>
    <dbReference type="NCBI Taxonomy" id="28002"/>
    <lineage>
        <taxon>Eukaryota</taxon>
        <taxon>Metamonada</taxon>
        <taxon>Diplomonadida</taxon>
        <taxon>Hexamitidae</taxon>
        <taxon>Hexamitinae</taxon>
        <taxon>Hexamita</taxon>
    </lineage>
</organism>
<evidence type="ECO:0000256" key="1">
    <source>
        <dbReference type="SAM" id="MobiDB-lite"/>
    </source>
</evidence>
<dbReference type="AlphaFoldDB" id="A0AA86N7C4"/>
<evidence type="ECO:0000313" key="2">
    <source>
        <dbReference type="EMBL" id="CAI9914183.1"/>
    </source>
</evidence>
<evidence type="ECO:0000313" key="3">
    <source>
        <dbReference type="EMBL" id="CAI9945477.1"/>
    </source>
</evidence>
<accession>A0AA86N7C4</accession>
<name>A0AA86N7C4_9EUKA</name>
<evidence type="ECO:0000313" key="4">
    <source>
        <dbReference type="EMBL" id="CAL6073163.1"/>
    </source>
</evidence>
<dbReference type="SUPFAM" id="SSF48403">
    <property type="entry name" value="Ankyrin repeat"/>
    <property type="match status" value="1"/>
</dbReference>